<reference evidence="1" key="1">
    <citation type="submission" date="2021-06" db="EMBL/GenBank/DDBJ databases">
        <authorList>
            <person name="Kallberg Y."/>
            <person name="Tangrot J."/>
            <person name="Rosling A."/>
        </authorList>
    </citation>
    <scope>NUCLEOTIDE SEQUENCE</scope>
    <source>
        <strain evidence="1">87-6 pot B 2015</strain>
    </source>
</reference>
<evidence type="ECO:0000313" key="2">
    <source>
        <dbReference type="Proteomes" id="UP000789375"/>
    </source>
</evidence>
<comment type="caution">
    <text evidence="1">The sequence shown here is derived from an EMBL/GenBank/DDBJ whole genome shotgun (WGS) entry which is preliminary data.</text>
</comment>
<feature type="non-terminal residue" evidence="1">
    <location>
        <position position="44"/>
    </location>
</feature>
<dbReference type="EMBL" id="CAJVPP010004070">
    <property type="protein sequence ID" value="CAG8642999.1"/>
    <property type="molecule type" value="Genomic_DNA"/>
</dbReference>
<keyword evidence="2" id="KW-1185">Reference proteome</keyword>
<accession>A0A9N9H2R4</accession>
<evidence type="ECO:0000313" key="1">
    <source>
        <dbReference type="EMBL" id="CAG8642999.1"/>
    </source>
</evidence>
<name>A0A9N9H2R4_FUNMO</name>
<dbReference type="Proteomes" id="UP000789375">
    <property type="component" value="Unassembled WGS sequence"/>
</dbReference>
<sequence length="44" mass="5040">MILESESMIPTSTPLFDYIGRVLIEQLKYNLLDVVQSSVIRNNV</sequence>
<dbReference type="AlphaFoldDB" id="A0A9N9H2R4"/>
<organism evidence="1 2">
    <name type="scientific">Funneliformis mosseae</name>
    <name type="common">Endomycorrhizal fungus</name>
    <name type="synonym">Glomus mosseae</name>
    <dbReference type="NCBI Taxonomy" id="27381"/>
    <lineage>
        <taxon>Eukaryota</taxon>
        <taxon>Fungi</taxon>
        <taxon>Fungi incertae sedis</taxon>
        <taxon>Mucoromycota</taxon>
        <taxon>Glomeromycotina</taxon>
        <taxon>Glomeromycetes</taxon>
        <taxon>Glomerales</taxon>
        <taxon>Glomeraceae</taxon>
        <taxon>Funneliformis</taxon>
    </lineage>
</organism>
<proteinExistence type="predicted"/>
<gene>
    <name evidence="1" type="ORF">FMOSSE_LOCUS11084</name>
</gene>
<protein>
    <submittedName>
        <fullName evidence="1">3554_t:CDS:1</fullName>
    </submittedName>
</protein>